<comment type="caution">
    <text evidence="2">The sequence shown here is derived from an EMBL/GenBank/DDBJ whole genome shotgun (WGS) entry which is preliminary data.</text>
</comment>
<evidence type="ECO:0000313" key="3">
    <source>
        <dbReference type="Proteomes" id="UP000292362"/>
    </source>
</evidence>
<accession>A0A4Q9L3A2</accession>
<sequence length="193" mass="23099">MLKMRSSFKKKSNFGFDVISIYLRIFCILISLEFASTNKYIYSFERNENSEILIFAQKKEGLLLNDDINEKYSFKIFFDVGLEIRAEKKQVFLYENRNDIKFELFDNFLAPNAPENKYKNGKIECDFELLYFLRITRDMVEFPEILNIHQVKCMLTIMRCLHVVENRNIAKFFQILMFNILFTAVIILQEMIV</sequence>
<keyword evidence="1" id="KW-1133">Transmembrane helix</keyword>
<reference evidence="2 3" key="1">
    <citation type="submission" date="2017-12" db="EMBL/GenBank/DDBJ databases">
        <authorList>
            <person name="Pombert J.-F."/>
            <person name="Haag K.L."/>
            <person name="Ebert D."/>
        </authorList>
    </citation>
    <scope>NUCLEOTIDE SEQUENCE [LARGE SCALE GENOMIC DNA]</scope>
    <source>
        <strain evidence="2">FI-OER-3-3</strain>
    </source>
</reference>
<evidence type="ECO:0000256" key="1">
    <source>
        <dbReference type="SAM" id="Phobius"/>
    </source>
</evidence>
<keyword evidence="1" id="KW-0812">Transmembrane</keyword>
<proteinExistence type="predicted"/>
<name>A0A4Q9L3A2_9MICR</name>
<gene>
    <name evidence="2" type="ORF">CWI37_0692p0010</name>
</gene>
<keyword evidence="1" id="KW-0472">Membrane</keyword>
<dbReference type="AlphaFoldDB" id="A0A4Q9L3A2"/>
<feature type="transmembrane region" description="Helical" evidence="1">
    <location>
        <begin position="169"/>
        <end position="188"/>
    </location>
</feature>
<feature type="transmembrane region" description="Helical" evidence="1">
    <location>
        <begin position="21"/>
        <end position="42"/>
    </location>
</feature>
<dbReference type="EMBL" id="PITJ01000692">
    <property type="protein sequence ID" value="TBU01515.1"/>
    <property type="molecule type" value="Genomic_DNA"/>
</dbReference>
<organism evidence="2 3">
    <name type="scientific">Hamiltosporidium tvaerminnensis</name>
    <dbReference type="NCBI Taxonomy" id="1176355"/>
    <lineage>
        <taxon>Eukaryota</taxon>
        <taxon>Fungi</taxon>
        <taxon>Fungi incertae sedis</taxon>
        <taxon>Microsporidia</taxon>
        <taxon>Dubosqiidae</taxon>
        <taxon>Hamiltosporidium</taxon>
    </lineage>
</organism>
<protein>
    <submittedName>
        <fullName evidence="2">Uncharacterized protein</fullName>
    </submittedName>
</protein>
<dbReference type="Proteomes" id="UP000292362">
    <property type="component" value="Unassembled WGS sequence"/>
</dbReference>
<dbReference type="VEuPathDB" id="MicrosporidiaDB:CWI37_0692p0010"/>
<evidence type="ECO:0000313" key="2">
    <source>
        <dbReference type="EMBL" id="TBU01515.1"/>
    </source>
</evidence>